<dbReference type="SUPFAM" id="SSF50978">
    <property type="entry name" value="WD40 repeat-like"/>
    <property type="match status" value="1"/>
</dbReference>
<evidence type="ECO:0000313" key="9">
    <source>
        <dbReference type="EMBL" id="KAL1898805.1"/>
    </source>
</evidence>
<dbReference type="InterPro" id="IPR024790">
    <property type="entry name" value="APC4_long_dom"/>
</dbReference>
<dbReference type="InterPro" id="IPR024789">
    <property type="entry name" value="APC4"/>
</dbReference>
<feature type="domain" description="Anaphase-promoting complex subunit 4 long" evidence="8">
    <location>
        <begin position="272"/>
        <end position="469"/>
    </location>
</feature>
<dbReference type="PANTHER" id="PTHR13260:SF0">
    <property type="entry name" value="ANAPHASE-PROMOTING COMPLEX SUBUNIT 4"/>
    <property type="match status" value="1"/>
</dbReference>
<feature type="compositionally biased region" description="Acidic residues" evidence="6">
    <location>
        <begin position="586"/>
        <end position="598"/>
    </location>
</feature>
<keyword evidence="3" id="KW-0498">Mitosis</keyword>
<dbReference type="InterPro" id="IPR036322">
    <property type="entry name" value="WD40_repeat_dom_sf"/>
</dbReference>
<dbReference type="InterPro" id="IPR024977">
    <property type="entry name" value="Apc4-like_WD40_dom"/>
</dbReference>
<feature type="region of interest" description="Disordered" evidence="6">
    <location>
        <begin position="563"/>
        <end position="598"/>
    </location>
</feature>
<dbReference type="PANTHER" id="PTHR13260">
    <property type="entry name" value="ANAPHASE PROMOTING COMPLEX SUBUNIT 4 APC4"/>
    <property type="match status" value="1"/>
</dbReference>
<protein>
    <recommendedName>
        <fullName evidence="1">Anaphase-promoting complex subunit 4</fullName>
    </recommendedName>
</protein>
<feature type="region of interest" description="Disordered" evidence="6">
    <location>
        <begin position="796"/>
        <end position="822"/>
    </location>
</feature>
<dbReference type="Proteomes" id="UP001583186">
    <property type="component" value="Unassembled WGS sequence"/>
</dbReference>
<evidence type="ECO:0000259" key="8">
    <source>
        <dbReference type="Pfam" id="PF12896"/>
    </source>
</evidence>
<feature type="compositionally biased region" description="Low complexity" evidence="6">
    <location>
        <begin position="807"/>
        <end position="818"/>
    </location>
</feature>
<dbReference type="Pfam" id="PF12894">
    <property type="entry name" value="ANAPC4_WD40"/>
    <property type="match status" value="1"/>
</dbReference>
<comment type="caution">
    <text evidence="9">The sequence shown here is derived from an EMBL/GenBank/DDBJ whole genome shotgun (WGS) entry which is preliminary data.</text>
</comment>
<evidence type="ECO:0000259" key="7">
    <source>
        <dbReference type="Pfam" id="PF12894"/>
    </source>
</evidence>
<organism evidence="9 10">
    <name type="scientific">Sporothrix stenoceras</name>
    <dbReference type="NCBI Taxonomy" id="5173"/>
    <lineage>
        <taxon>Eukaryota</taxon>
        <taxon>Fungi</taxon>
        <taxon>Dikarya</taxon>
        <taxon>Ascomycota</taxon>
        <taxon>Pezizomycotina</taxon>
        <taxon>Sordariomycetes</taxon>
        <taxon>Sordariomycetidae</taxon>
        <taxon>Ophiostomatales</taxon>
        <taxon>Ophiostomataceae</taxon>
        <taxon>Sporothrix</taxon>
    </lineage>
</organism>
<evidence type="ECO:0000256" key="4">
    <source>
        <dbReference type="ARBA" id="ARBA00022786"/>
    </source>
</evidence>
<evidence type="ECO:0000256" key="6">
    <source>
        <dbReference type="SAM" id="MobiDB-lite"/>
    </source>
</evidence>
<sequence>MAGAVERLKLFNQSVFIPPADSPNLVAACPTIDLTAAVGGANVVYIRRRGGELVSKVTERNKDVQALAWRSDGQFLAVAWNDGVVRLAGLESSKAVHQIRLYESSPVAITYISWAKNLVGSQEAWHSGLLESQDDQQSSALLDLPRALIFLEVEDDIPKLPPLPVSGGTGDDMFVFSTRTSLEFMFRPLKPKDGDSIHIMVLGTADGVIHVSIYDTFVMGTFKLPLPRNDGTPPSENGPLLHLRRHTSHPANSTHTLLLANEEKDSKAVYISHMDFAFIYSSPLNLSLLAYKTTTFQKLMRYIRQTADHMQVEWQSARDLPARFLANIQEDLQQQRKRKNIAHALRVAAMTGYVPAIVKEWLVDTIAERGYRRWDKAVVGGLQNLRDLIHENMMPALDRAMLALSRLRGLAEFHSNDDVGFSAGQITELMDIVSCLILVAHNSLSLVTAELELFMCFSTWLRSLIERLALPAQAEEQADKEPNLSITPVIDYISNHLLQSPLDLHFGKPAEGEWKADWKAIQEEPKNSTTTLLDQLEAEMERVDGFGVKPDILAILQDGLKENRDTKGKQASSKGPEGLNTHPDDPNEAAEEEADEDKVEPVKAFTKFGFLTRLFATQSDSVLKTIAESGRRHVHFGPLTRLSVGQTIKKAEVAMTAISKPDPEDSADALSFTTLSTKDDPKKIYIFRSAVATSEGVTTDVSTQGCVFEIGADGRVVDFQFLGSNLLLILWAATTDAESRLIVVPIQSPKITYGAYNGDGKDLPSVQLDNGLCWSAGVFAKGDNESLVVRMEVLGPRESGSEQAGDSNGSNSSTTSNGVMGDSSASTVRVCLMHADGKTHRVLSLPPTEEMFGSQS</sequence>
<dbReference type="Pfam" id="PF12896">
    <property type="entry name" value="ANAPC4"/>
    <property type="match status" value="1"/>
</dbReference>
<keyword evidence="5" id="KW-0131">Cell cycle</keyword>
<dbReference type="Gene3D" id="2.130.10.10">
    <property type="entry name" value="YVTN repeat-like/Quinoprotein amine dehydrogenase"/>
    <property type="match status" value="1"/>
</dbReference>
<keyword evidence="4" id="KW-0833">Ubl conjugation pathway</keyword>
<name>A0ABR3ZEG5_9PEZI</name>
<dbReference type="InterPro" id="IPR015943">
    <property type="entry name" value="WD40/YVTN_repeat-like_dom_sf"/>
</dbReference>
<evidence type="ECO:0000256" key="5">
    <source>
        <dbReference type="ARBA" id="ARBA00023306"/>
    </source>
</evidence>
<reference evidence="9 10" key="1">
    <citation type="journal article" date="2024" name="IMA Fungus">
        <title>IMA Genome - F19 : A genome assembly and annotation guide to empower mycologists, including annotated draft genome sequences of Ceratocystis pirilliformis, Diaporthe australafricana, Fusarium ophioides, Paecilomyces lecythidis, and Sporothrix stenoceras.</title>
        <authorList>
            <person name="Aylward J."/>
            <person name="Wilson A.M."/>
            <person name="Visagie C.M."/>
            <person name="Spraker J."/>
            <person name="Barnes I."/>
            <person name="Buitendag C."/>
            <person name="Ceriani C."/>
            <person name="Del Mar Angel L."/>
            <person name="du Plessis D."/>
            <person name="Fuchs T."/>
            <person name="Gasser K."/>
            <person name="Kramer D."/>
            <person name="Li W."/>
            <person name="Munsamy K."/>
            <person name="Piso A."/>
            <person name="Price J.L."/>
            <person name="Sonnekus B."/>
            <person name="Thomas C."/>
            <person name="van der Nest A."/>
            <person name="van Dijk A."/>
            <person name="van Heerden A."/>
            <person name="van Vuuren N."/>
            <person name="Yilmaz N."/>
            <person name="Duong T.A."/>
            <person name="van der Merwe N.A."/>
            <person name="Wingfield M.J."/>
            <person name="Wingfield B.D."/>
        </authorList>
    </citation>
    <scope>NUCLEOTIDE SEQUENCE [LARGE SCALE GENOMIC DNA]</scope>
    <source>
        <strain evidence="9 10">CMW 5346</strain>
    </source>
</reference>
<evidence type="ECO:0000256" key="1">
    <source>
        <dbReference type="ARBA" id="ARBA00016067"/>
    </source>
</evidence>
<keyword evidence="2" id="KW-0132">Cell division</keyword>
<keyword evidence="10" id="KW-1185">Reference proteome</keyword>
<evidence type="ECO:0000256" key="2">
    <source>
        <dbReference type="ARBA" id="ARBA00022618"/>
    </source>
</evidence>
<feature type="domain" description="Anaphase-promoting complex subunit 4-like WD40" evidence="7">
    <location>
        <begin position="29"/>
        <end position="117"/>
    </location>
</feature>
<proteinExistence type="predicted"/>
<accession>A0ABR3ZEG5</accession>
<evidence type="ECO:0000256" key="3">
    <source>
        <dbReference type="ARBA" id="ARBA00022776"/>
    </source>
</evidence>
<dbReference type="EMBL" id="JAWCUI010000014">
    <property type="protein sequence ID" value="KAL1898805.1"/>
    <property type="molecule type" value="Genomic_DNA"/>
</dbReference>
<evidence type="ECO:0000313" key="10">
    <source>
        <dbReference type="Proteomes" id="UP001583186"/>
    </source>
</evidence>
<gene>
    <name evidence="9" type="ORF">Sste5346_003212</name>
</gene>